<feature type="region of interest" description="Disordered" evidence="1">
    <location>
        <begin position="1"/>
        <end position="150"/>
    </location>
</feature>
<comment type="caution">
    <text evidence="2">The sequence shown here is derived from an EMBL/GenBank/DDBJ whole genome shotgun (WGS) entry which is preliminary data.</text>
</comment>
<dbReference type="Proteomes" id="UP000785679">
    <property type="component" value="Unassembled WGS sequence"/>
</dbReference>
<dbReference type="EMBL" id="RRYP01003077">
    <property type="protein sequence ID" value="TNV84167.1"/>
    <property type="molecule type" value="Genomic_DNA"/>
</dbReference>
<keyword evidence="3" id="KW-1185">Reference proteome</keyword>
<proteinExistence type="predicted"/>
<reference evidence="2" key="1">
    <citation type="submission" date="2019-06" db="EMBL/GenBank/DDBJ databases">
        <authorList>
            <person name="Zheng W."/>
        </authorList>
    </citation>
    <scope>NUCLEOTIDE SEQUENCE</scope>
    <source>
        <strain evidence="2">QDHG01</strain>
    </source>
</reference>
<feature type="compositionally biased region" description="Polar residues" evidence="1">
    <location>
        <begin position="371"/>
        <end position="392"/>
    </location>
</feature>
<sequence length="814" mass="92582">MNTNRNNNGSTTNRVYTDDDSSSSHGNPTNAQGQQEEKSFFSDFTSTPISGIPRYLQNLSSQGHNQRAVQLPPHVARPAEDKKQQESSRPFTYTPWPIESRAYTIEEEEDEHSSGQAAHPIQIVGGEESKHQSSQGDGSKSQSLESSDNYFRQRTAKEIVDMIMACRPANANKPLAEFQKTKSVYENGQPFSKRRRPNPEPGVSSLPIDEVEIKIPQSKKTAVHCNVQYPRNKDKKRKFEEISNSYEGNEEMLELPQKDSFLGRSSEFPIQKDKPLPSSQQNDTNAIPSSTCHRVPSTSSHQPDSSHPLVLNQPCFQSSQEEEKVAPPAESLEGAGLNDSVSAGELAPCCLPPQNRPIKLEKTQPVDHNASVESHQSGLSQPQPIQNSDESISSKVVDEQLEKYRAMYKDELKDSWEIWDSMFTKQELLMAFSRHAIHSRIVNTKSIPGERSKLPLSLFVQGFLIKYLLIICNEIFLDALHNIKIFPLDMETIIDPSTALAIIYAQRENLTARTFYWLQELLLGNYKLCWTEIPHFFHTALIETLVICPRVYRYIMEHIFHARLLHNYHKVLCLPNHICVKPRSELTIMANAEEGRKSYFKYLLSINKVEEYDFFGMSGICKEVHVKSIKDLSSLDPKEYTIHEDLKIQLRSLDYQVGYDDRFLIENRMETQIRKNEHDRIVKNHEAKKNGAPLARGKSVQSTDRVDIPDKKDEATARKARHLPQSQANERRPTVDDHIRRIRDASQRRELSQRRTEPLIEPIVPQTRPLLLDCPLRPATLHRVIKPSAIVFGGPAPIQGTATMGRTGLPQPPQ</sequence>
<feature type="compositionally biased region" description="Low complexity" evidence="1">
    <location>
        <begin position="132"/>
        <end position="143"/>
    </location>
</feature>
<name>A0A8J8T6E8_HALGN</name>
<feature type="compositionally biased region" description="Basic and acidic residues" evidence="1">
    <location>
        <begin position="77"/>
        <end position="86"/>
    </location>
</feature>
<feature type="compositionally biased region" description="Polar residues" evidence="1">
    <location>
        <begin position="23"/>
        <end position="34"/>
    </location>
</feature>
<feature type="compositionally biased region" description="Basic and acidic residues" evidence="1">
    <location>
        <begin position="729"/>
        <end position="756"/>
    </location>
</feature>
<accession>A0A8J8T6E8</accession>
<feature type="compositionally biased region" description="Polar residues" evidence="1">
    <location>
        <begin position="57"/>
        <end position="68"/>
    </location>
</feature>
<protein>
    <submittedName>
        <fullName evidence="2">Uncharacterized protein</fullName>
    </submittedName>
</protein>
<evidence type="ECO:0000256" key="1">
    <source>
        <dbReference type="SAM" id="MobiDB-lite"/>
    </source>
</evidence>
<feature type="region of interest" description="Disordered" evidence="1">
    <location>
        <begin position="365"/>
        <end position="392"/>
    </location>
</feature>
<feature type="compositionally biased region" description="Basic and acidic residues" evidence="1">
    <location>
        <begin position="704"/>
        <end position="717"/>
    </location>
</feature>
<dbReference type="AlphaFoldDB" id="A0A8J8T6E8"/>
<feature type="region of interest" description="Disordered" evidence="1">
    <location>
        <begin position="317"/>
        <end position="336"/>
    </location>
</feature>
<feature type="compositionally biased region" description="Polar residues" evidence="1">
    <location>
        <begin position="181"/>
        <end position="190"/>
    </location>
</feature>
<feature type="region of interest" description="Disordered" evidence="1">
    <location>
        <begin position="229"/>
        <end position="311"/>
    </location>
</feature>
<feature type="compositionally biased region" description="Polar residues" evidence="1">
    <location>
        <begin position="277"/>
        <end position="305"/>
    </location>
</feature>
<feature type="compositionally biased region" description="Low complexity" evidence="1">
    <location>
        <begin position="1"/>
        <end position="14"/>
    </location>
</feature>
<feature type="region of interest" description="Disordered" evidence="1">
    <location>
        <begin position="684"/>
        <end position="756"/>
    </location>
</feature>
<evidence type="ECO:0000313" key="3">
    <source>
        <dbReference type="Proteomes" id="UP000785679"/>
    </source>
</evidence>
<feature type="region of interest" description="Disordered" evidence="1">
    <location>
        <begin position="177"/>
        <end position="209"/>
    </location>
</feature>
<gene>
    <name evidence="2" type="ORF">FGO68_gene4306</name>
</gene>
<evidence type="ECO:0000313" key="2">
    <source>
        <dbReference type="EMBL" id="TNV84167.1"/>
    </source>
</evidence>
<organism evidence="2 3">
    <name type="scientific">Halteria grandinella</name>
    <dbReference type="NCBI Taxonomy" id="5974"/>
    <lineage>
        <taxon>Eukaryota</taxon>
        <taxon>Sar</taxon>
        <taxon>Alveolata</taxon>
        <taxon>Ciliophora</taxon>
        <taxon>Intramacronucleata</taxon>
        <taxon>Spirotrichea</taxon>
        <taxon>Stichotrichia</taxon>
        <taxon>Sporadotrichida</taxon>
        <taxon>Halteriidae</taxon>
        <taxon>Halteria</taxon>
    </lineage>
</organism>